<dbReference type="EMBL" id="CP003380">
    <property type="protein sequence ID" value="AFJ02742.1"/>
    <property type="molecule type" value="Genomic_DNA"/>
</dbReference>
<evidence type="ECO:0000313" key="1">
    <source>
        <dbReference type="EMBL" id="AFJ02742.1"/>
    </source>
</evidence>
<dbReference type="AlphaFoldDB" id="I1YIJ9"/>
<dbReference type="eggNOG" id="COG2062">
    <property type="taxonomic scope" value="Bacteria"/>
</dbReference>
<dbReference type="PANTHER" id="PTHR47623">
    <property type="entry name" value="OS09G0287300 PROTEIN"/>
    <property type="match status" value="1"/>
</dbReference>
<keyword evidence="2" id="KW-1185">Reference proteome</keyword>
<organism evidence="1 2">
    <name type="scientific">Methylophaga frappieri (strain ATCC BAA-2434 / DSM 25690 / JAM7)</name>
    <dbReference type="NCBI Taxonomy" id="754477"/>
    <lineage>
        <taxon>Bacteria</taxon>
        <taxon>Pseudomonadati</taxon>
        <taxon>Pseudomonadota</taxon>
        <taxon>Gammaproteobacteria</taxon>
        <taxon>Thiotrichales</taxon>
        <taxon>Piscirickettsiaceae</taxon>
        <taxon>Methylophaga</taxon>
    </lineage>
</organism>
<evidence type="ECO:0000313" key="2">
    <source>
        <dbReference type="Proteomes" id="UP000009145"/>
    </source>
</evidence>
<dbReference type="RefSeq" id="WP_014704162.1">
    <property type="nucleotide sequence ID" value="NC_017856.1"/>
</dbReference>
<dbReference type="SUPFAM" id="SSF53254">
    <property type="entry name" value="Phosphoglycerate mutase-like"/>
    <property type="match status" value="1"/>
</dbReference>
<dbReference type="STRING" id="754477.Q7C_1593"/>
<dbReference type="PANTHER" id="PTHR47623:SF1">
    <property type="entry name" value="OS09G0287300 PROTEIN"/>
    <property type="match status" value="1"/>
</dbReference>
<dbReference type="Proteomes" id="UP000009145">
    <property type="component" value="Chromosome"/>
</dbReference>
<dbReference type="PATRIC" id="fig|754477.3.peg.1571"/>
<dbReference type="HOGENOM" id="CLU_084603_2_2_6"/>
<dbReference type="SMART" id="SM00855">
    <property type="entry name" value="PGAM"/>
    <property type="match status" value="1"/>
</dbReference>
<dbReference type="InterPro" id="IPR013078">
    <property type="entry name" value="His_Pase_superF_clade-1"/>
</dbReference>
<dbReference type="Pfam" id="PF00300">
    <property type="entry name" value="His_Phos_1"/>
    <property type="match status" value="1"/>
</dbReference>
<dbReference type="KEGG" id="mec:Q7C_1593"/>
<dbReference type="InterPro" id="IPR029033">
    <property type="entry name" value="His_PPase_superfam"/>
</dbReference>
<sequence>MATPSSRKTLLLMRHGKASNNSHYADIDRPLTRMGEDQCRQIADWLGSHVGKPDYWLVSPALRTQQTADIVSHRLRCHPRASVSPISLYLAEPTSLIGSLRQLPDTVQTVILVGHNPGLSESLRLLTGGTMLESLLQPASLAVMTLDDAWSRLGSSPLRLYQVKHAS</sequence>
<accession>I1YIJ9</accession>
<protein>
    <submittedName>
        <fullName evidence="1">Putative phosphohistidine phosphatase, SixA</fullName>
    </submittedName>
</protein>
<dbReference type="OrthoDB" id="9810154at2"/>
<dbReference type="Gene3D" id="3.40.50.1240">
    <property type="entry name" value="Phosphoglycerate mutase-like"/>
    <property type="match status" value="1"/>
</dbReference>
<gene>
    <name evidence="1" type="ordered locus">Q7C_1593</name>
</gene>
<dbReference type="CDD" id="cd07067">
    <property type="entry name" value="HP_PGM_like"/>
    <property type="match status" value="1"/>
</dbReference>
<name>I1YIJ9_METFJ</name>
<proteinExistence type="predicted"/>
<reference evidence="1 2" key="1">
    <citation type="journal article" date="2012" name="J. Bacteriol.">
        <title>Complete genome sequences of Methylophaga sp. strain JAM1 and Methylophaga sp. strain JAM7.</title>
        <authorList>
            <person name="Villeneuve C."/>
            <person name="Martineau C."/>
            <person name="Mauffrey F."/>
            <person name="Villemur R."/>
        </authorList>
    </citation>
    <scope>NUCLEOTIDE SEQUENCE [LARGE SCALE GENOMIC DNA]</scope>
    <source>
        <strain evidence="1 2">JAM7</strain>
    </source>
</reference>